<dbReference type="RefSeq" id="WP_092795904.1">
    <property type="nucleotide sequence ID" value="NZ_FNXF01000016.1"/>
</dbReference>
<keyword evidence="1" id="KW-0732">Signal</keyword>
<gene>
    <name evidence="2" type="ORF">SAMN05660691_03414</name>
</gene>
<name>A0A1H6N0C2_9GAMM</name>
<dbReference type="EMBL" id="FNXF01000016">
    <property type="protein sequence ID" value="SEI07955.1"/>
    <property type="molecule type" value="Genomic_DNA"/>
</dbReference>
<dbReference type="OrthoDB" id="55478at135613"/>
<dbReference type="STRING" id="173990.SAMN05660691_03414"/>
<organism evidence="2 3">
    <name type="scientific">Rheinheimera pacifica</name>
    <dbReference type="NCBI Taxonomy" id="173990"/>
    <lineage>
        <taxon>Bacteria</taxon>
        <taxon>Pseudomonadati</taxon>
        <taxon>Pseudomonadota</taxon>
        <taxon>Gammaproteobacteria</taxon>
        <taxon>Chromatiales</taxon>
        <taxon>Chromatiaceae</taxon>
        <taxon>Rheinheimera</taxon>
    </lineage>
</organism>
<proteinExistence type="predicted"/>
<feature type="signal peptide" evidence="1">
    <location>
        <begin position="1"/>
        <end position="23"/>
    </location>
</feature>
<keyword evidence="3" id="KW-1185">Reference proteome</keyword>
<evidence type="ECO:0000313" key="2">
    <source>
        <dbReference type="EMBL" id="SEI07955.1"/>
    </source>
</evidence>
<evidence type="ECO:0000313" key="3">
    <source>
        <dbReference type="Proteomes" id="UP000199371"/>
    </source>
</evidence>
<reference evidence="3" key="1">
    <citation type="submission" date="2016-10" db="EMBL/GenBank/DDBJ databases">
        <authorList>
            <person name="Varghese N."/>
            <person name="Submissions S."/>
        </authorList>
    </citation>
    <scope>NUCLEOTIDE SEQUENCE [LARGE SCALE GENOMIC DNA]</scope>
    <source>
        <strain evidence="3">DSM 17616</strain>
    </source>
</reference>
<protein>
    <submittedName>
        <fullName evidence="2">Uncharacterized protein</fullName>
    </submittedName>
</protein>
<dbReference type="AlphaFoldDB" id="A0A1H6N0C2"/>
<sequence length="199" mass="21502">MARFALSKLYLLPLLCTPLLASAQFNQCDIDAPAAVYGAQTWLEMGHPLNMTIERLGRLPDSAGAKLIALAYQGWQQGKAEQQINTEVTALCKTFTADALLADVIESPWPVLRTVCGDASENLVTVLNDAGGVNASAATVLFYLKGEEPAPNLLPLAEQAVALKRQNRADMQILEQLYSSCASKSDAYKLALGKEIYVE</sequence>
<evidence type="ECO:0000256" key="1">
    <source>
        <dbReference type="SAM" id="SignalP"/>
    </source>
</evidence>
<dbReference type="Proteomes" id="UP000199371">
    <property type="component" value="Unassembled WGS sequence"/>
</dbReference>
<accession>A0A1H6N0C2</accession>
<feature type="chain" id="PRO_5011651108" evidence="1">
    <location>
        <begin position="24"/>
        <end position="199"/>
    </location>
</feature>